<gene>
    <name evidence="3" type="ORF">DYB26_005483</name>
</gene>
<dbReference type="VEuPathDB" id="FungiDB:H257_14628"/>
<dbReference type="Pfam" id="PF13812">
    <property type="entry name" value="PPR_3"/>
    <property type="match status" value="2"/>
</dbReference>
<keyword evidence="1" id="KW-0677">Repeat</keyword>
<evidence type="ECO:0000256" key="2">
    <source>
        <dbReference type="PROSITE-ProRule" id="PRU00708"/>
    </source>
</evidence>
<dbReference type="InterPro" id="IPR011990">
    <property type="entry name" value="TPR-like_helical_dom_sf"/>
</dbReference>
<comment type="caution">
    <text evidence="3">The sequence shown here is derived from an EMBL/GenBank/DDBJ whole genome shotgun (WGS) entry which is preliminary data.</text>
</comment>
<evidence type="ECO:0000313" key="4">
    <source>
        <dbReference type="Proteomes" id="UP000286510"/>
    </source>
</evidence>
<dbReference type="PANTHER" id="PTHR47447">
    <property type="entry name" value="OS03G0856100 PROTEIN"/>
    <property type="match status" value="1"/>
</dbReference>
<protein>
    <submittedName>
        <fullName evidence="3">Uncharacterized protein</fullName>
    </submittedName>
</protein>
<evidence type="ECO:0000256" key="1">
    <source>
        <dbReference type="ARBA" id="ARBA00022737"/>
    </source>
</evidence>
<dbReference type="NCBIfam" id="TIGR00756">
    <property type="entry name" value="PPR"/>
    <property type="match status" value="1"/>
</dbReference>
<reference evidence="3 4" key="1">
    <citation type="submission" date="2018-08" db="EMBL/GenBank/DDBJ databases">
        <title>Aphanomyces genome sequencing and annotation.</title>
        <authorList>
            <person name="Minardi D."/>
            <person name="Oidtmann B."/>
            <person name="Van Der Giezen M."/>
            <person name="Studholme D.J."/>
        </authorList>
    </citation>
    <scope>NUCLEOTIDE SEQUENCE [LARGE SCALE GENOMIC DNA]</scope>
    <source>
        <strain evidence="3 4">FDL457</strain>
    </source>
</reference>
<accession>A0A3R7BVA5</accession>
<evidence type="ECO:0000313" key="3">
    <source>
        <dbReference type="EMBL" id="RHZ03582.1"/>
    </source>
</evidence>
<dbReference type="Proteomes" id="UP000286510">
    <property type="component" value="Unassembled WGS sequence"/>
</dbReference>
<dbReference type="EMBL" id="QUTF01017803">
    <property type="protein sequence ID" value="RHZ03582.1"/>
    <property type="molecule type" value="Genomic_DNA"/>
</dbReference>
<organism evidence="3 4">
    <name type="scientific">Aphanomyces astaci</name>
    <name type="common">Crayfish plague agent</name>
    <dbReference type="NCBI Taxonomy" id="112090"/>
    <lineage>
        <taxon>Eukaryota</taxon>
        <taxon>Sar</taxon>
        <taxon>Stramenopiles</taxon>
        <taxon>Oomycota</taxon>
        <taxon>Saprolegniomycetes</taxon>
        <taxon>Saprolegniales</taxon>
        <taxon>Verrucalvaceae</taxon>
        <taxon>Aphanomyces</taxon>
    </lineage>
</organism>
<proteinExistence type="predicted"/>
<feature type="repeat" description="PPR" evidence="2">
    <location>
        <begin position="237"/>
        <end position="271"/>
    </location>
</feature>
<dbReference type="Gene3D" id="1.25.40.10">
    <property type="entry name" value="Tetratricopeptide repeat domain"/>
    <property type="match status" value="1"/>
</dbReference>
<name>A0A3R7BVA5_APHAT</name>
<dbReference type="PANTHER" id="PTHR47447:SF23">
    <property type="entry name" value="PENTACOTRIPEPTIDE-REPEAT REGION OF PRORP DOMAIN-CONTAINING PROTEIN"/>
    <property type="match status" value="1"/>
</dbReference>
<dbReference type="AlphaFoldDB" id="A0A3R7BVA5"/>
<sequence>MWAAATLLKRSALAARPTLTSSRAFHASPLLLKRKDGASASVVKIPRQFSKTLTKQEKKKKDISRGHKDVAGRMRDVKRKQKQLIKHEAAYAEFEQDEALLKEYDLAFEETINSGRHREYVYNDIMDLTLRDLNPDEVAESFYRLKSKDQTIDLLHDLLRVYAIHKRVDETEAILHQLEQHTDDALQVVPKTRKLSPRLKPNERTYGYHIAALAETKQAAKAVRVMGHMKEVGVPVTLQTYNAVMQACTRSGRPDWAYNIFEKMQANGFQPSVVSFTILMNASIAVGDMDRAFETFHIMRAHVAQPSLITFNSLIHGYAQRLHDATDDGSIRQTKTFKKIHLAPSAHAANAEFNPMALPENSELSAELRKSRADSMDSVVSLRSRLNSEDLMDDHFLKTHGVHAMMKDLMHEYGSDSAASLNPTVLEAKLLGLQAQLEQLQLDKARFKKDTVVRV</sequence>
<dbReference type="InterPro" id="IPR002885">
    <property type="entry name" value="PPR_rpt"/>
</dbReference>
<dbReference type="PROSITE" id="PS51375">
    <property type="entry name" value="PPR"/>
    <property type="match status" value="1"/>
</dbReference>